<dbReference type="AlphaFoldDB" id="A0A2T0RGU2"/>
<name>A0A2T0RGU2_9ACTN</name>
<feature type="transmembrane region" description="Helical" evidence="1">
    <location>
        <begin position="56"/>
        <end position="73"/>
    </location>
</feature>
<accession>A0A2T0RGU2</accession>
<keyword evidence="1" id="KW-1133">Transmembrane helix</keyword>
<reference evidence="2 3" key="1">
    <citation type="submission" date="2018-03" db="EMBL/GenBank/DDBJ databases">
        <title>Genomic Encyclopedia of Archaeal and Bacterial Type Strains, Phase II (KMG-II): from individual species to whole genera.</title>
        <authorList>
            <person name="Goeker M."/>
        </authorList>
    </citation>
    <scope>NUCLEOTIDE SEQUENCE [LARGE SCALE GENOMIC DNA]</scope>
    <source>
        <strain evidence="2 3">DSM 45348</strain>
    </source>
</reference>
<proteinExistence type="predicted"/>
<dbReference type="Proteomes" id="UP000239209">
    <property type="component" value="Unassembled WGS sequence"/>
</dbReference>
<evidence type="ECO:0000313" key="2">
    <source>
        <dbReference type="EMBL" id="PRY20393.1"/>
    </source>
</evidence>
<feature type="non-terminal residue" evidence="2">
    <location>
        <position position="1"/>
    </location>
</feature>
<organism evidence="2 3">
    <name type="scientific">Pseudosporangium ferrugineum</name>
    <dbReference type="NCBI Taxonomy" id="439699"/>
    <lineage>
        <taxon>Bacteria</taxon>
        <taxon>Bacillati</taxon>
        <taxon>Actinomycetota</taxon>
        <taxon>Actinomycetes</taxon>
        <taxon>Micromonosporales</taxon>
        <taxon>Micromonosporaceae</taxon>
        <taxon>Pseudosporangium</taxon>
    </lineage>
</organism>
<comment type="caution">
    <text evidence="2">The sequence shown here is derived from an EMBL/GenBank/DDBJ whole genome shotgun (WGS) entry which is preliminary data.</text>
</comment>
<keyword evidence="1" id="KW-0472">Membrane</keyword>
<evidence type="ECO:0000313" key="3">
    <source>
        <dbReference type="Proteomes" id="UP000239209"/>
    </source>
</evidence>
<sequence>AQTDAVPAHPRLRIPRHQRTGTALTLTPKAQYHLLFGAALLLTVVGQTVVAGTPSGVTSTVAVVLVVVALIRYRPRRKVEDSKEP</sequence>
<keyword evidence="1" id="KW-0812">Transmembrane</keyword>
<protein>
    <submittedName>
        <fullName evidence="2">Uncharacterized protein</fullName>
    </submittedName>
</protein>
<evidence type="ECO:0000256" key="1">
    <source>
        <dbReference type="SAM" id="Phobius"/>
    </source>
</evidence>
<gene>
    <name evidence="2" type="ORF">CLV70_124109</name>
</gene>
<dbReference type="EMBL" id="PVZG01000024">
    <property type="protein sequence ID" value="PRY20393.1"/>
    <property type="molecule type" value="Genomic_DNA"/>
</dbReference>
<keyword evidence="3" id="KW-1185">Reference proteome</keyword>